<proteinExistence type="inferred from homology"/>
<dbReference type="Pfam" id="PF01032">
    <property type="entry name" value="FecCD"/>
    <property type="match status" value="1"/>
</dbReference>
<dbReference type="GO" id="GO:0022857">
    <property type="term" value="F:transmembrane transporter activity"/>
    <property type="evidence" value="ECO:0007669"/>
    <property type="project" value="InterPro"/>
</dbReference>
<dbReference type="AlphaFoldDB" id="A0A4S8FE09"/>
<dbReference type="SUPFAM" id="SSF81345">
    <property type="entry name" value="ABC transporter involved in vitamin B12 uptake, BtuC"/>
    <property type="match status" value="1"/>
</dbReference>
<dbReference type="PANTHER" id="PTHR30472">
    <property type="entry name" value="FERRIC ENTEROBACTIN TRANSPORT SYSTEM PERMEASE PROTEIN"/>
    <property type="match status" value="1"/>
</dbReference>
<evidence type="ECO:0000256" key="3">
    <source>
        <dbReference type="ARBA" id="ARBA00022448"/>
    </source>
</evidence>
<dbReference type="OrthoDB" id="9782305at2"/>
<dbReference type="InterPro" id="IPR037294">
    <property type="entry name" value="ABC_BtuC-like"/>
</dbReference>
<protein>
    <submittedName>
        <fullName evidence="9">Iron ABC transporter permease</fullName>
    </submittedName>
</protein>
<feature type="transmembrane region" description="Helical" evidence="8">
    <location>
        <begin position="17"/>
        <end position="37"/>
    </location>
</feature>
<dbReference type="CDD" id="cd06550">
    <property type="entry name" value="TM_ABC_iron-siderophores_like"/>
    <property type="match status" value="1"/>
</dbReference>
<sequence length="347" mass="37214">MQADTPLAYYRHTSRKLLWLAAMLLVLVVSVVCDLGYGPLRLTPQQVLQALLTPSEVSEQLRTVVWQLRLPTAFMAVFCGAALALAGAQMQTILDNPLASPFTLGLSAAASFGAALAIALGVGVIPWLAAYLVPVNAFVMAMLSAFLIHLLSNRRGVNKETIVLFGLALSFVFQALLAVVQFFSSDQAVASVVFWSLGSLTKSTWPKLALVAGSIAMTLPFFIWSAWRLTALRLGETKAKSMGVPVARLRFQVLMMVSFLAACSVASVGTIGFIGLVAPHIARMLVGEDQRFFMPASMLCGALVLSLASLLSRAILPGAIFPIGILTTLIGIPFFIALVMDRKRAAW</sequence>
<dbReference type="Proteomes" id="UP000308917">
    <property type="component" value="Unassembled WGS sequence"/>
</dbReference>
<evidence type="ECO:0000256" key="4">
    <source>
        <dbReference type="ARBA" id="ARBA00022475"/>
    </source>
</evidence>
<accession>A0A4S8FE09</accession>
<dbReference type="InterPro" id="IPR000522">
    <property type="entry name" value="ABC_transptr_permease_BtuC"/>
</dbReference>
<comment type="similarity">
    <text evidence="2">Belongs to the binding-protein-dependent transport system permease family. FecCD subfamily.</text>
</comment>
<evidence type="ECO:0000256" key="5">
    <source>
        <dbReference type="ARBA" id="ARBA00022692"/>
    </source>
</evidence>
<keyword evidence="5 8" id="KW-0812">Transmembrane</keyword>
<keyword evidence="6 8" id="KW-1133">Transmembrane helix</keyword>
<evidence type="ECO:0000256" key="6">
    <source>
        <dbReference type="ARBA" id="ARBA00022989"/>
    </source>
</evidence>
<name>A0A4S8FE09_9BURK</name>
<evidence type="ECO:0000256" key="1">
    <source>
        <dbReference type="ARBA" id="ARBA00004651"/>
    </source>
</evidence>
<evidence type="ECO:0000313" key="10">
    <source>
        <dbReference type="Proteomes" id="UP000308917"/>
    </source>
</evidence>
<evidence type="ECO:0000256" key="8">
    <source>
        <dbReference type="SAM" id="Phobius"/>
    </source>
</evidence>
<feature type="transmembrane region" description="Helical" evidence="8">
    <location>
        <begin position="319"/>
        <end position="340"/>
    </location>
</feature>
<feature type="transmembrane region" description="Helical" evidence="8">
    <location>
        <begin position="292"/>
        <end position="312"/>
    </location>
</feature>
<dbReference type="Gene3D" id="1.10.3470.10">
    <property type="entry name" value="ABC transporter involved in vitamin B12 uptake, BtuC"/>
    <property type="match status" value="1"/>
</dbReference>
<dbReference type="GO" id="GO:0033214">
    <property type="term" value="P:siderophore-iron import into cell"/>
    <property type="evidence" value="ECO:0007669"/>
    <property type="project" value="TreeGrafter"/>
</dbReference>
<feature type="transmembrane region" description="Helical" evidence="8">
    <location>
        <begin position="251"/>
        <end position="277"/>
    </location>
</feature>
<keyword evidence="3" id="KW-0813">Transport</keyword>
<feature type="transmembrane region" description="Helical" evidence="8">
    <location>
        <begin position="204"/>
        <end position="230"/>
    </location>
</feature>
<dbReference type="PANTHER" id="PTHR30472:SF25">
    <property type="entry name" value="ABC TRANSPORTER PERMEASE PROTEIN MJ0876-RELATED"/>
    <property type="match status" value="1"/>
</dbReference>
<comment type="caution">
    <text evidence="9">The sequence shown here is derived from an EMBL/GenBank/DDBJ whole genome shotgun (WGS) entry which is preliminary data.</text>
</comment>
<evidence type="ECO:0000313" key="9">
    <source>
        <dbReference type="EMBL" id="THU05517.1"/>
    </source>
</evidence>
<dbReference type="GO" id="GO:0005886">
    <property type="term" value="C:plasma membrane"/>
    <property type="evidence" value="ECO:0007669"/>
    <property type="project" value="UniProtKB-SubCell"/>
</dbReference>
<reference evidence="9 10" key="1">
    <citation type="journal article" date="2015" name="Antonie Van Leeuwenhoek">
        <title>Lampropedia puyangensis sp. nov., isolated from symptomatic bark of Populus ? euramericana canker and emended description of Lampropedia hyalina (Ehrenberg 1832) Lee et al. 2004.</title>
        <authorList>
            <person name="Li Y."/>
            <person name="Wang T."/>
            <person name="Piao C.G."/>
            <person name="Wang L.F."/>
            <person name="Tian G.Z."/>
            <person name="Zhu T.H."/>
            <person name="Guo M.W."/>
        </authorList>
    </citation>
    <scope>NUCLEOTIDE SEQUENCE [LARGE SCALE GENOMIC DNA]</scope>
    <source>
        <strain evidence="9 10">2-bin</strain>
    </source>
</reference>
<dbReference type="FunFam" id="1.10.3470.10:FF:000001">
    <property type="entry name" value="Vitamin B12 ABC transporter permease BtuC"/>
    <property type="match status" value="1"/>
</dbReference>
<comment type="subcellular location">
    <subcellularLocation>
        <location evidence="1">Cell membrane</location>
        <topology evidence="1">Multi-pass membrane protein</topology>
    </subcellularLocation>
</comment>
<feature type="transmembrane region" description="Helical" evidence="8">
    <location>
        <begin position="128"/>
        <end position="150"/>
    </location>
</feature>
<gene>
    <name evidence="9" type="ORF">E9531_00510</name>
</gene>
<organism evidence="9 10">
    <name type="scientific">Lampropedia puyangensis</name>
    <dbReference type="NCBI Taxonomy" id="1330072"/>
    <lineage>
        <taxon>Bacteria</taxon>
        <taxon>Pseudomonadati</taxon>
        <taxon>Pseudomonadota</taxon>
        <taxon>Betaproteobacteria</taxon>
        <taxon>Burkholderiales</taxon>
        <taxon>Comamonadaceae</taxon>
        <taxon>Lampropedia</taxon>
    </lineage>
</organism>
<keyword evidence="4" id="KW-1003">Cell membrane</keyword>
<feature type="transmembrane region" description="Helical" evidence="8">
    <location>
        <begin position="162"/>
        <end position="184"/>
    </location>
</feature>
<keyword evidence="10" id="KW-1185">Reference proteome</keyword>
<evidence type="ECO:0000256" key="2">
    <source>
        <dbReference type="ARBA" id="ARBA00007935"/>
    </source>
</evidence>
<dbReference type="EMBL" id="STFG01000001">
    <property type="protein sequence ID" value="THU05517.1"/>
    <property type="molecule type" value="Genomic_DNA"/>
</dbReference>
<feature type="transmembrane region" description="Helical" evidence="8">
    <location>
        <begin position="98"/>
        <end position="122"/>
    </location>
</feature>
<evidence type="ECO:0000256" key="7">
    <source>
        <dbReference type="ARBA" id="ARBA00023136"/>
    </source>
</evidence>
<keyword evidence="7 8" id="KW-0472">Membrane</keyword>
<feature type="transmembrane region" description="Helical" evidence="8">
    <location>
        <begin position="68"/>
        <end position="86"/>
    </location>
</feature>